<comment type="caution">
    <text evidence="4">The sequence shown here is derived from an EMBL/GenBank/DDBJ whole genome shotgun (WGS) entry which is preliminary data.</text>
</comment>
<name>A0A940WHE6_9ACTN</name>
<feature type="compositionally biased region" description="Gly residues" evidence="2">
    <location>
        <begin position="171"/>
        <end position="187"/>
    </location>
</feature>
<evidence type="ECO:0000259" key="3">
    <source>
        <dbReference type="SMART" id="SM00701"/>
    </source>
</evidence>
<dbReference type="Proteomes" id="UP000674234">
    <property type="component" value="Unassembled WGS sequence"/>
</dbReference>
<dbReference type="InterPro" id="IPR006619">
    <property type="entry name" value="PGRP_domain_met/bac"/>
</dbReference>
<comment type="similarity">
    <text evidence="1">Belongs to the N-acetylmuramoyl-L-alanine amidase 2 family.</text>
</comment>
<dbReference type="CDD" id="cd06583">
    <property type="entry name" value="PGRP"/>
    <property type="match status" value="1"/>
</dbReference>
<dbReference type="PANTHER" id="PTHR11022">
    <property type="entry name" value="PEPTIDOGLYCAN RECOGNITION PROTEIN"/>
    <property type="match status" value="1"/>
</dbReference>
<evidence type="ECO:0000313" key="5">
    <source>
        <dbReference type="Proteomes" id="UP000674234"/>
    </source>
</evidence>
<reference evidence="4" key="1">
    <citation type="submission" date="2021-02" db="EMBL/GenBank/DDBJ databases">
        <title>Draft genome sequence of Microbispora sp. RL4-1S isolated from rice leaves in Thailand.</title>
        <authorList>
            <person name="Muangham S."/>
            <person name="Duangmal K."/>
        </authorList>
    </citation>
    <scope>NUCLEOTIDE SEQUENCE</scope>
    <source>
        <strain evidence="4">RL4-1S</strain>
    </source>
</reference>
<dbReference type="InterPro" id="IPR015510">
    <property type="entry name" value="PGRP"/>
</dbReference>
<dbReference type="AlphaFoldDB" id="A0A940WHE6"/>
<dbReference type="GO" id="GO:0008270">
    <property type="term" value="F:zinc ion binding"/>
    <property type="evidence" value="ECO:0007669"/>
    <property type="project" value="InterPro"/>
</dbReference>
<feature type="domain" description="Peptidoglycan recognition protein family" evidence="3">
    <location>
        <begin position="3"/>
        <end position="149"/>
    </location>
</feature>
<sequence>MAIDLVSRAEWGARPPKGSYSSLGSTRGVKVHYTGGRVPPSIVGDHDGCVSMVKSIQDFHMDGNGWLDIGYSMVACPHRKVFVGRGPGHLPAANGPGLNSGHYAVLALVGNAGLVQPTDGILNAVLDAVDYLRAKGGAGKEIKGHRDGYSTDCPGDPLYSWVKKGAPRPGTSGGTGTGTGGGTGTGSGTAQPAPAWPGRLLRYPPVTRGDDVRTWQRRMAKLGYDIDVDGAYGPASKAVCVRFQKDRHLDPDGVVGRLTWNAAFAAKP</sequence>
<dbReference type="SMART" id="SM00701">
    <property type="entry name" value="PGRP"/>
    <property type="match status" value="1"/>
</dbReference>
<dbReference type="EMBL" id="JAFCNB010000004">
    <property type="protein sequence ID" value="MBP2704057.1"/>
    <property type="molecule type" value="Genomic_DNA"/>
</dbReference>
<dbReference type="GO" id="GO:0009253">
    <property type="term" value="P:peptidoglycan catabolic process"/>
    <property type="evidence" value="ECO:0007669"/>
    <property type="project" value="InterPro"/>
</dbReference>
<dbReference type="InterPro" id="IPR036366">
    <property type="entry name" value="PGBDSf"/>
</dbReference>
<gene>
    <name evidence="4" type="ORF">JOL79_09575</name>
</gene>
<dbReference type="GO" id="GO:0008745">
    <property type="term" value="F:N-acetylmuramoyl-L-alanine amidase activity"/>
    <property type="evidence" value="ECO:0007669"/>
    <property type="project" value="InterPro"/>
</dbReference>
<protein>
    <submittedName>
        <fullName evidence="4">N-acetylmuramoyl-L-alanine amidase</fullName>
    </submittedName>
</protein>
<organism evidence="4 5">
    <name type="scientific">Microbispora oryzae</name>
    <dbReference type="NCBI Taxonomy" id="2806554"/>
    <lineage>
        <taxon>Bacteria</taxon>
        <taxon>Bacillati</taxon>
        <taxon>Actinomycetota</taxon>
        <taxon>Actinomycetes</taxon>
        <taxon>Streptosporangiales</taxon>
        <taxon>Streptosporangiaceae</taxon>
        <taxon>Microbispora</taxon>
    </lineage>
</organism>
<dbReference type="PANTHER" id="PTHR11022:SF41">
    <property type="entry name" value="PEPTIDOGLYCAN-RECOGNITION PROTEIN LC-RELATED"/>
    <property type="match status" value="1"/>
</dbReference>
<dbReference type="Pfam" id="PF01471">
    <property type="entry name" value="PG_binding_1"/>
    <property type="match status" value="1"/>
</dbReference>
<dbReference type="SUPFAM" id="SSF47090">
    <property type="entry name" value="PGBD-like"/>
    <property type="match status" value="1"/>
</dbReference>
<evidence type="ECO:0000256" key="1">
    <source>
        <dbReference type="ARBA" id="ARBA00007553"/>
    </source>
</evidence>
<accession>A0A940WHE6</accession>
<feature type="region of interest" description="Disordered" evidence="2">
    <location>
        <begin position="163"/>
        <end position="203"/>
    </location>
</feature>
<dbReference type="Gene3D" id="1.10.101.10">
    <property type="entry name" value="PGBD-like superfamily/PGBD"/>
    <property type="match status" value="1"/>
</dbReference>
<dbReference type="InterPro" id="IPR002502">
    <property type="entry name" value="Amidase_domain"/>
</dbReference>
<dbReference type="InterPro" id="IPR036505">
    <property type="entry name" value="Amidase/PGRP_sf"/>
</dbReference>
<dbReference type="SUPFAM" id="SSF55846">
    <property type="entry name" value="N-acetylmuramoyl-L-alanine amidase-like"/>
    <property type="match status" value="1"/>
</dbReference>
<evidence type="ECO:0000313" key="4">
    <source>
        <dbReference type="EMBL" id="MBP2704057.1"/>
    </source>
</evidence>
<keyword evidence="5" id="KW-1185">Reference proteome</keyword>
<evidence type="ECO:0000256" key="2">
    <source>
        <dbReference type="SAM" id="MobiDB-lite"/>
    </source>
</evidence>
<dbReference type="InterPro" id="IPR036365">
    <property type="entry name" value="PGBD-like_sf"/>
</dbReference>
<proteinExistence type="inferred from homology"/>
<dbReference type="Gene3D" id="3.40.80.10">
    <property type="entry name" value="Peptidoglycan recognition protein-like"/>
    <property type="match status" value="1"/>
</dbReference>
<dbReference type="InterPro" id="IPR002477">
    <property type="entry name" value="Peptidoglycan-bd-like"/>
</dbReference>